<evidence type="ECO:0000256" key="1">
    <source>
        <dbReference type="SAM" id="MobiDB-lite"/>
    </source>
</evidence>
<feature type="compositionally biased region" description="Basic residues" evidence="1">
    <location>
        <begin position="185"/>
        <end position="194"/>
    </location>
</feature>
<reference evidence="2" key="1">
    <citation type="submission" date="2021-02" db="EMBL/GenBank/DDBJ databases">
        <authorList>
            <person name="Nowell W R."/>
        </authorList>
    </citation>
    <scope>NUCLEOTIDE SEQUENCE</scope>
</reference>
<proteinExistence type="predicted"/>
<comment type="caution">
    <text evidence="2">The sequence shown here is derived from an EMBL/GenBank/DDBJ whole genome shotgun (WGS) entry which is preliminary data.</text>
</comment>
<accession>A0A819REX9</accession>
<dbReference type="EMBL" id="CAJOBB010003445">
    <property type="protein sequence ID" value="CAF4041022.1"/>
    <property type="molecule type" value="Genomic_DNA"/>
</dbReference>
<protein>
    <submittedName>
        <fullName evidence="2">Uncharacterized protein</fullName>
    </submittedName>
</protein>
<organism evidence="2 3">
    <name type="scientific">Adineta steineri</name>
    <dbReference type="NCBI Taxonomy" id="433720"/>
    <lineage>
        <taxon>Eukaryota</taxon>
        <taxon>Metazoa</taxon>
        <taxon>Spiralia</taxon>
        <taxon>Gnathifera</taxon>
        <taxon>Rotifera</taxon>
        <taxon>Eurotatoria</taxon>
        <taxon>Bdelloidea</taxon>
        <taxon>Adinetida</taxon>
        <taxon>Adinetidae</taxon>
        <taxon>Adineta</taxon>
    </lineage>
</organism>
<dbReference type="Proteomes" id="UP000663868">
    <property type="component" value="Unassembled WGS sequence"/>
</dbReference>
<name>A0A819REX9_9BILA</name>
<feature type="compositionally biased region" description="Polar residues" evidence="1">
    <location>
        <begin position="195"/>
        <end position="208"/>
    </location>
</feature>
<feature type="region of interest" description="Disordered" evidence="1">
    <location>
        <begin position="182"/>
        <end position="216"/>
    </location>
</feature>
<evidence type="ECO:0000313" key="3">
    <source>
        <dbReference type="Proteomes" id="UP000663868"/>
    </source>
</evidence>
<gene>
    <name evidence="2" type="ORF">KXQ929_LOCUS30920</name>
</gene>
<dbReference type="AlphaFoldDB" id="A0A819REX9"/>
<sequence>MFISDILPIRVIKLFYQYFKDPISYVLTEKDPISPTPCIKMLGDKYELYLDYELILQTTSAQEAISILIAVRQHLSTITATTLSNSNIIQSTISMQTNENSLDAVAKVDSVQNQTINDMSQELATNHSLNHVSILVVEENPIVISTTLKNGYMSSKKQSSKSAVDENIFETIESSSFNIEPVTKASHHPKKRKLTTFQEHITRSSTRLQSKKSHLS</sequence>
<evidence type="ECO:0000313" key="2">
    <source>
        <dbReference type="EMBL" id="CAF4041022.1"/>
    </source>
</evidence>